<proteinExistence type="predicted"/>
<evidence type="ECO:0000313" key="3">
    <source>
        <dbReference type="Proteomes" id="UP001214854"/>
    </source>
</evidence>
<feature type="transmembrane region" description="Helical" evidence="1">
    <location>
        <begin position="85"/>
        <end position="102"/>
    </location>
</feature>
<keyword evidence="1" id="KW-0812">Transmembrane</keyword>
<accession>A0ABT5HSF3</accession>
<keyword evidence="3" id="KW-1185">Reference proteome</keyword>
<name>A0ABT5HSF3_9CAUL</name>
<feature type="transmembrane region" description="Helical" evidence="1">
    <location>
        <begin position="25"/>
        <end position="47"/>
    </location>
</feature>
<feature type="transmembrane region" description="Helical" evidence="1">
    <location>
        <begin position="54"/>
        <end position="73"/>
    </location>
</feature>
<keyword evidence="1" id="KW-1133">Transmembrane helix</keyword>
<dbReference type="RefSeq" id="WP_272747474.1">
    <property type="nucleotide sequence ID" value="NZ_JAQQKX010000004.1"/>
</dbReference>
<reference evidence="2 3" key="1">
    <citation type="submission" date="2023-01" db="EMBL/GenBank/DDBJ databases">
        <title>Novel species of the genus Asticcacaulis isolated from rivers.</title>
        <authorList>
            <person name="Lu H."/>
        </authorList>
    </citation>
    <scope>NUCLEOTIDE SEQUENCE [LARGE SCALE GENOMIC DNA]</scope>
    <source>
        <strain evidence="2 3">BYS171W</strain>
    </source>
</reference>
<evidence type="ECO:0000256" key="1">
    <source>
        <dbReference type="SAM" id="Phobius"/>
    </source>
</evidence>
<comment type="caution">
    <text evidence="2">The sequence shown here is derived from an EMBL/GenBank/DDBJ whole genome shotgun (WGS) entry which is preliminary data.</text>
</comment>
<sequence>MGDVIWLNASLPTWFVSILAAPTFFFPWSLLVPIGLLTGLAGAVLAIRRKEKRALWLLFPFALSHVLVTVAGALRGQVKHGSEPVLYAFLCLQILLAVWFIFRLKGARLIAGGLSLFNIGYAFMAFLIAAMALPDVWL</sequence>
<gene>
    <name evidence="2" type="ORF">PQU92_06865</name>
</gene>
<feature type="transmembrane region" description="Helical" evidence="1">
    <location>
        <begin position="109"/>
        <end position="133"/>
    </location>
</feature>
<dbReference type="EMBL" id="JAQQKX010000004">
    <property type="protein sequence ID" value="MDC7682990.1"/>
    <property type="molecule type" value="Genomic_DNA"/>
</dbReference>
<protein>
    <submittedName>
        <fullName evidence="2">Uncharacterized protein</fullName>
    </submittedName>
</protein>
<organism evidence="2 3">
    <name type="scientific">Asticcacaulis aquaticus</name>
    <dbReference type="NCBI Taxonomy" id="2984212"/>
    <lineage>
        <taxon>Bacteria</taxon>
        <taxon>Pseudomonadati</taxon>
        <taxon>Pseudomonadota</taxon>
        <taxon>Alphaproteobacteria</taxon>
        <taxon>Caulobacterales</taxon>
        <taxon>Caulobacteraceae</taxon>
        <taxon>Asticcacaulis</taxon>
    </lineage>
</organism>
<dbReference type="Proteomes" id="UP001214854">
    <property type="component" value="Unassembled WGS sequence"/>
</dbReference>
<evidence type="ECO:0000313" key="2">
    <source>
        <dbReference type="EMBL" id="MDC7682990.1"/>
    </source>
</evidence>
<keyword evidence="1" id="KW-0472">Membrane</keyword>